<sequence>MVCGEKQINTTTEICCGKLPHGRFKDGHELGCFQDMVFDKTLKVACGGRLEFRTSVEREYTKDFFCCFGQFHTKDNYDGCCHGDKERLYKRRLQECCNGVVVDRNIGTAQVCRGTELVDRNDGINRLRQCIGPHGQNILYDSSRYVCCTQTGMLMTKPDPGPYFCHDDGVYNSYQMQLLRLNNGTKVVVQKGIETCGNAFITTQDPFYDINCCDGIVHHVEKSKWNTMECCGTKMYNYTSQTCCNNTIYNSDTGCCNGHTPYILKAEDCCENKVIDRAKELCCRNTIVTKTHPSHYECCYINRTWTTYNELDPPDECLSKHIRNTFRISPTTPGRRSRWNQNTANETTMRIPLDECPFTECYNGKQRSACRKLYELDVYLEDVLLINKGSNLNVTIIQPDEFVNRKVTIFMPYTCPCLERGYVYTLFSSRRWVRKLTIYGDHTFANFPTINKKDFIVKRGSGETNFT</sequence>
<dbReference type="EMBL" id="CP111018">
    <property type="protein sequence ID" value="WAR11122.1"/>
    <property type="molecule type" value="Genomic_DNA"/>
</dbReference>
<dbReference type="InterPro" id="IPR056601">
    <property type="entry name" value="Galaxin_dom"/>
</dbReference>
<feature type="non-terminal residue" evidence="2">
    <location>
        <position position="467"/>
    </location>
</feature>
<feature type="domain" description="Galaxin-like repeats" evidence="1">
    <location>
        <begin position="138"/>
        <end position="258"/>
    </location>
</feature>
<proteinExistence type="predicted"/>
<dbReference type="PANTHER" id="PTHR34490">
    <property type="entry name" value="PROTEIN CBG12054-RELATED"/>
    <property type="match status" value="1"/>
</dbReference>
<organism evidence="2 3">
    <name type="scientific">Mya arenaria</name>
    <name type="common">Soft-shell clam</name>
    <dbReference type="NCBI Taxonomy" id="6604"/>
    <lineage>
        <taxon>Eukaryota</taxon>
        <taxon>Metazoa</taxon>
        <taxon>Spiralia</taxon>
        <taxon>Lophotrochozoa</taxon>
        <taxon>Mollusca</taxon>
        <taxon>Bivalvia</taxon>
        <taxon>Autobranchia</taxon>
        <taxon>Heteroconchia</taxon>
        <taxon>Euheterodonta</taxon>
        <taxon>Imparidentia</taxon>
        <taxon>Neoheterodontei</taxon>
        <taxon>Myida</taxon>
        <taxon>Myoidea</taxon>
        <taxon>Myidae</taxon>
        <taxon>Mya</taxon>
    </lineage>
</organism>
<keyword evidence="3" id="KW-1185">Reference proteome</keyword>
<accession>A0ABY7EMA0</accession>
<evidence type="ECO:0000313" key="3">
    <source>
        <dbReference type="Proteomes" id="UP001164746"/>
    </source>
</evidence>
<evidence type="ECO:0000259" key="1">
    <source>
        <dbReference type="Pfam" id="PF24748"/>
    </source>
</evidence>
<name>A0ABY7EMA0_MYAAR</name>
<dbReference type="Proteomes" id="UP001164746">
    <property type="component" value="Chromosome 7"/>
</dbReference>
<dbReference type="Pfam" id="PF24748">
    <property type="entry name" value="Galaxin_repeat"/>
    <property type="match status" value="1"/>
</dbReference>
<reference evidence="2" key="1">
    <citation type="submission" date="2022-11" db="EMBL/GenBank/DDBJ databases">
        <title>Centuries of genome instability and evolution in soft-shell clam transmissible cancer (bioRxiv).</title>
        <authorList>
            <person name="Hart S.F.M."/>
            <person name="Yonemitsu M.A."/>
            <person name="Giersch R.M."/>
            <person name="Beal B.F."/>
            <person name="Arriagada G."/>
            <person name="Davis B.W."/>
            <person name="Ostrander E.A."/>
            <person name="Goff S.P."/>
            <person name="Metzger M.J."/>
        </authorList>
    </citation>
    <scope>NUCLEOTIDE SEQUENCE</scope>
    <source>
        <strain evidence="2">MELC-2E11</strain>
        <tissue evidence="2">Siphon/mantle</tissue>
    </source>
</reference>
<dbReference type="PANTHER" id="PTHR34490:SF1">
    <property type="entry name" value="GALAXIN-LIKE"/>
    <property type="match status" value="1"/>
</dbReference>
<gene>
    <name evidence="2" type="ORF">MAR_036198</name>
</gene>
<protein>
    <recommendedName>
        <fullName evidence="1">Galaxin-like repeats domain-containing protein</fullName>
    </recommendedName>
</protein>
<evidence type="ECO:0000313" key="2">
    <source>
        <dbReference type="EMBL" id="WAR11122.1"/>
    </source>
</evidence>
<dbReference type="InterPro" id="IPR055284">
    <property type="entry name" value="Galaxin-like"/>
</dbReference>